<gene>
    <name evidence="1" type="ORF">METZ01_LOCUS274373</name>
</gene>
<organism evidence="1">
    <name type="scientific">marine metagenome</name>
    <dbReference type="NCBI Taxonomy" id="408172"/>
    <lineage>
        <taxon>unclassified sequences</taxon>
        <taxon>metagenomes</taxon>
        <taxon>ecological metagenomes</taxon>
    </lineage>
</organism>
<dbReference type="EMBL" id="UINC01079479">
    <property type="protein sequence ID" value="SVC21519.1"/>
    <property type="molecule type" value="Genomic_DNA"/>
</dbReference>
<sequence>RHYKPIVKNFFVNIYANYKSDPIIEEITSICNELDIEPHKVWIEEAFNWNIVTQIYNETTSLKPNDWWIISDDDELQLYSKPIEEIIKECDKNNWEFVTGGFLDRIGENGEFPEITNDSNVWKEMPNAGFFRYPLSRAEANKVTLLKGKHNVVPGQHFIDLGRGKTSWGKSHPLRYPVEKNFTQVHHFKWDYTVLQRLKEVSKSMSNFTFAHEYKKMLKSIQDRDYTIDLNEREFMFERIETPNYSQYRKWKILTEKILKIKDL</sequence>
<evidence type="ECO:0000313" key="1">
    <source>
        <dbReference type="EMBL" id="SVC21519.1"/>
    </source>
</evidence>
<name>A0A382KBG1_9ZZZZ</name>
<dbReference type="AlphaFoldDB" id="A0A382KBG1"/>
<feature type="non-terminal residue" evidence="1">
    <location>
        <position position="1"/>
    </location>
</feature>
<proteinExistence type="predicted"/>
<accession>A0A382KBG1</accession>
<protein>
    <submittedName>
        <fullName evidence="1">Uncharacterized protein</fullName>
    </submittedName>
</protein>
<reference evidence="1" key="1">
    <citation type="submission" date="2018-05" db="EMBL/GenBank/DDBJ databases">
        <authorList>
            <person name="Lanie J.A."/>
            <person name="Ng W.-L."/>
            <person name="Kazmierczak K.M."/>
            <person name="Andrzejewski T.M."/>
            <person name="Davidsen T.M."/>
            <person name="Wayne K.J."/>
            <person name="Tettelin H."/>
            <person name="Glass J.I."/>
            <person name="Rusch D."/>
            <person name="Podicherti R."/>
            <person name="Tsui H.-C.T."/>
            <person name="Winkler M.E."/>
        </authorList>
    </citation>
    <scope>NUCLEOTIDE SEQUENCE</scope>
</reference>